<dbReference type="InterPro" id="IPR008780">
    <property type="entry name" value="Plasmodium_Vir"/>
</dbReference>
<organism evidence="1 2">
    <name type="scientific">Plasmodium vivax North Korean</name>
    <dbReference type="NCBI Taxonomy" id="1035514"/>
    <lineage>
        <taxon>Eukaryota</taxon>
        <taxon>Sar</taxon>
        <taxon>Alveolata</taxon>
        <taxon>Apicomplexa</taxon>
        <taxon>Aconoidasida</taxon>
        <taxon>Haemosporida</taxon>
        <taxon>Plasmodiidae</taxon>
        <taxon>Plasmodium</taxon>
        <taxon>Plasmodium (Plasmodium)</taxon>
    </lineage>
</organism>
<dbReference type="Pfam" id="PF05795">
    <property type="entry name" value="Plasmodium_Vir"/>
    <property type="match status" value="1"/>
</dbReference>
<dbReference type="EMBL" id="KQ235418">
    <property type="protein sequence ID" value="KMZ99357.1"/>
    <property type="molecule type" value="Genomic_DNA"/>
</dbReference>
<name>A0A0J9TX04_PLAVI</name>
<accession>A0A0J9TX04</accession>
<proteinExistence type="predicted"/>
<evidence type="ECO:0000313" key="1">
    <source>
        <dbReference type="EMBL" id="KMZ99357.1"/>
    </source>
</evidence>
<reference evidence="1 2" key="1">
    <citation type="submission" date="2011-09" db="EMBL/GenBank/DDBJ databases">
        <title>The Genome Sequence of Plasmodium vivax North Korean.</title>
        <authorList>
            <consortium name="The Broad Institute Genome Sequencing Platform"/>
            <consortium name="The Broad Institute Genome Sequencing Center for Infectious Disease"/>
            <person name="Neafsey D."/>
            <person name="Carlton J."/>
            <person name="Barnwell J."/>
            <person name="Collins W."/>
            <person name="Escalante A."/>
            <person name="Mullikin J."/>
            <person name="Saul A."/>
            <person name="Guigo R."/>
            <person name="Camara F."/>
            <person name="Young S.K."/>
            <person name="Zeng Q."/>
            <person name="Gargeya S."/>
            <person name="Fitzgerald M."/>
            <person name="Haas B."/>
            <person name="Abouelleil A."/>
            <person name="Alvarado L."/>
            <person name="Arachchi H.M."/>
            <person name="Berlin A."/>
            <person name="Brown A."/>
            <person name="Chapman S.B."/>
            <person name="Chen Z."/>
            <person name="Dunbar C."/>
            <person name="Freedman E."/>
            <person name="Gearin G."/>
            <person name="Gellesch M."/>
            <person name="Goldberg J."/>
            <person name="Griggs A."/>
            <person name="Gujja S."/>
            <person name="Heiman D."/>
            <person name="Howarth C."/>
            <person name="Larson L."/>
            <person name="Lui A."/>
            <person name="MacDonald P.J.P."/>
            <person name="Montmayeur A."/>
            <person name="Murphy C."/>
            <person name="Neiman D."/>
            <person name="Pearson M."/>
            <person name="Priest M."/>
            <person name="Roberts A."/>
            <person name="Saif S."/>
            <person name="Shea T."/>
            <person name="Shenoy N."/>
            <person name="Sisk P."/>
            <person name="Stolte C."/>
            <person name="Sykes S."/>
            <person name="Wortman J."/>
            <person name="Nusbaum C."/>
            <person name="Birren B."/>
        </authorList>
    </citation>
    <scope>NUCLEOTIDE SEQUENCE [LARGE SCALE GENOMIC DNA]</scope>
    <source>
        <strain evidence="1 2">North Korean</strain>
    </source>
</reference>
<dbReference type="Proteomes" id="UP000053239">
    <property type="component" value="Unassembled WGS sequence"/>
</dbReference>
<dbReference type="AlphaFoldDB" id="A0A0J9TX04"/>
<sequence>MGKALNSQIVLSSSKRTDVKETQLGEPLYKGLFPDRYKISKKLDIYKCRYLYYSNITFDKWIPKKYLHDYFKNYDTINHSITSEIQNCKMYCEYVNYISTLNEKYIKGCHPYFYKTDHFQYEYCPHFFKCDKEKNPYDLLHKLNCKVQKTVTT</sequence>
<gene>
    <name evidence="1" type="ORF">PVNG_04615</name>
</gene>
<protein>
    <recommendedName>
        <fullName evidence="3">PIR Superfamily Protein</fullName>
    </recommendedName>
</protein>
<evidence type="ECO:0008006" key="3">
    <source>
        <dbReference type="Google" id="ProtNLM"/>
    </source>
</evidence>
<evidence type="ECO:0000313" key="2">
    <source>
        <dbReference type="Proteomes" id="UP000053239"/>
    </source>
</evidence>